<evidence type="ECO:0000256" key="3">
    <source>
        <dbReference type="ARBA" id="ARBA00022912"/>
    </source>
</evidence>
<evidence type="ECO:0000313" key="8">
    <source>
        <dbReference type="Proteomes" id="UP000663879"/>
    </source>
</evidence>
<dbReference type="Gene3D" id="3.90.190.10">
    <property type="entry name" value="Protein tyrosine phosphatase superfamily"/>
    <property type="match status" value="1"/>
</dbReference>
<dbReference type="PANTHER" id="PTHR45961:SF6">
    <property type="entry name" value="IP21249P"/>
    <property type="match status" value="1"/>
</dbReference>
<proteinExistence type="inferred from homology"/>
<evidence type="ECO:0000313" key="7">
    <source>
        <dbReference type="EMBL" id="CAF0788467.1"/>
    </source>
</evidence>
<dbReference type="Proteomes" id="UP000663879">
    <property type="component" value="Unassembled WGS sequence"/>
</dbReference>
<dbReference type="CDD" id="cd14514">
    <property type="entry name" value="DUSP14-like"/>
    <property type="match status" value="1"/>
</dbReference>
<dbReference type="PROSITE" id="PS00383">
    <property type="entry name" value="TYR_PHOSPHATASE_1"/>
    <property type="match status" value="1"/>
</dbReference>
<dbReference type="GO" id="GO:0005737">
    <property type="term" value="C:cytoplasm"/>
    <property type="evidence" value="ECO:0007669"/>
    <property type="project" value="TreeGrafter"/>
</dbReference>
<protein>
    <submittedName>
        <fullName evidence="7">Uncharacterized protein</fullName>
    </submittedName>
</protein>
<dbReference type="InterPro" id="IPR016130">
    <property type="entry name" value="Tyr_Pase_AS"/>
</dbReference>
<dbReference type="GO" id="GO:0004721">
    <property type="term" value="F:phosphoprotein phosphatase activity"/>
    <property type="evidence" value="ECO:0007669"/>
    <property type="project" value="UniProtKB-KW"/>
</dbReference>
<dbReference type="InterPro" id="IPR029021">
    <property type="entry name" value="Prot-tyrosine_phosphatase-like"/>
</dbReference>
<evidence type="ECO:0000256" key="4">
    <source>
        <dbReference type="SAM" id="MobiDB-lite"/>
    </source>
</evidence>
<sequence>MYGISQVSEIMPSLYLTSVYGATRENILRKNVSLLINAAQELPKQDIPGVESIKLFLDDTPYAIINVYFDRMADKMHEHLSRGGRCMVHCVLGVSRSTSLVLAYLMKYKNMSLKSALDLVSSKRSCVRPNPGFWRQLVDYEKKLLNSYQTGRQSSQSSFKNETNIPISVISSSRNFDRPIPSVRNPSAGASRRYNSHDGFKSSYNQNPFDTNKNTTSGVMTYLSSNAPQAHRSSLYVNPEPKYQQANKSSDFITTYRSSYGKFM</sequence>
<evidence type="ECO:0000259" key="5">
    <source>
        <dbReference type="PROSITE" id="PS50054"/>
    </source>
</evidence>
<evidence type="ECO:0000259" key="6">
    <source>
        <dbReference type="PROSITE" id="PS50056"/>
    </source>
</evidence>
<name>A0A813RS05_9BILA</name>
<dbReference type="InterPro" id="IPR000340">
    <property type="entry name" value="Dual-sp_phosphatase_cat-dom"/>
</dbReference>
<evidence type="ECO:0000256" key="2">
    <source>
        <dbReference type="ARBA" id="ARBA00022801"/>
    </source>
</evidence>
<dbReference type="AlphaFoldDB" id="A0A813RS05"/>
<feature type="domain" description="Tyrosine specific protein phosphatases" evidence="6">
    <location>
        <begin position="67"/>
        <end position="124"/>
    </location>
</feature>
<dbReference type="Pfam" id="PF00782">
    <property type="entry name" value="DSPc"/>
    <property type="match status" value="1"/>
</dbReference>
<dbReference type="OrthoDB" id="285418at2759"/>
<gene>
    <name evidence="7" type="ORF">OXX778_LOCUS5840</name>
</gene>
<dbReference type="InterPro" id="IPR000387">
    <property type="entry name" value="Tyr_Pase_dom"/>
</dbReference>
<dbReference type="InterPro" id="IPR052103">
    <property type="entry name" value="Dual_spec_Phospatases"/>
</dbReference>
<dbReference type="PROSITE" id="PS50054">
    <property type="entry name" value="TYR_PHOSPHATASE_DUAL"/>
    <property type="match status" value="1"/>
</dbReference>
<evidence type="ECO:0000256" key="1">
    <source>
        <dbReference type="ARBA" id="ARBA00008601"/>
    </source>
</evidence>
<dbReference type="EMBL" id="CAJNOC010000660">
    <property type="protein sequence ID" value="CAF0788467.1"/>
    <property type="molecule type" value="Genomic_DNA"/>
</dbReference>
<keyword evidence="2" id="KW-0378">Hydrolase</keyword>
<dbReference type="SUPFAM" id="SSF52799">
    <property type="entry name" value="(Phosphotyrosine protein) phosphatases II"/>
    <property type="match status" value="1"/>
</dbReference>
<dbReference type="PANTHER" id="PTHR45961">
    <property type="entry name" value="IP21249P"/>
    <property type="match status" value="1"/>
</dbReference>
<keyword evidence="3" id="KW-0904">Protein phosphatase</keyword>
<keyword evidence="8" id="KW-1185">Reference proteome</keyword>
<organism evidence="7 8">
    <name type="scientific">Brachionus calyciflorus</name>
    <dbReference type="NCBI Taxonomy" id="104777"/>
    <lineage>
        <taxon>Eukaryota</taxon>
        <taxon>Metazoa</taxon>
        <taxon>Spiralia</taxon>
        <taxon>Gnathifera</taxon>
        <taxon>Rotifera</taxon>
        <taxon>Eurotatoria</taxon>
        <taxon>Monogononta</taxon>
        <taxon>Pseudotrocha</taxon>
        <taxon>Ploima</taxon>
        <taxon>Brachionidae</taxon>
        <taxon>Brachionus</taxon>
    </lineage>
</organism>
<feature type="region of interest" description="Disordered" evidence="4">
    <location>
        <begin position="176"/>
        <end position="210"/>
    </location>
</feature>
<dbReference type="SMART" id="SM00195">
    <property type="entry name" value="DSPc"/>
    <property type="match status" value="1"/>
</dbReference>
<reference evidence="7" key="1">
    <citation type="submission" date="2021-02" db="EMBL/GenBank/DDBJ databases">
        <authorList>
            <person name="Nowell W R."/>
        </authorList>
    </citation>
    <scope>NUCLEOTIDE SEQUENCE</scope>
    <source>
        <strain evidence="7">Ploen Becks lab</strain>
    </source>
</reference>
<dbReference type="PROSITE" id="PS50056">
    <property type="entry name" value="TYR_PHOSPHATASE_2"/>
    <property type="match status" value="1"/>
</dbReference>
<comment type="similarity">
    <text evidence="1">Belongs to the protein-tyrosine phosphatase family. Non-receptor class dual specificity subfamily.</text>
</comment>
<feature type="domain" description="Tyrosine-protein phosphatase" evidence="5">
    <location>
        <begin position="6"/>
        <end position="146"/>
    </location>
</feature>
<accession>A0A813RS05</accession>
<dbReference type="InterPro" id="IPR020422">
    <property type="entry name" value="TYR_PHOSPHATASE_DUAL_dom"/>
</dbReference>
<comment type="caution">
    <text evidence="7">The sequence shown here is derived from an EMBL/GenBank/DDBJ whole genome shotgun (WGS) entry which is preliminary data.</text>
</comment>